<evidence type="ECO:0000313" key="3">
    <source>
        <dbReference type="Proteomes" id="UP000656042"/>
    </source>
</evidence>
<sequence>MRRILTDAGPETEFWQQLRDYQSSAWRFEQQRQYDIGYEEAQLRAFLDGHPESPLENPELGAWMHQVAAQRAAGKTIGRIRIVDSPITDYQRWMAWMDRWNVEAGEQIDYLPRTALAQIPPAPFGDADWWLFDEGTPDARVMIMHFNETGYRHLVELETDPAAVAAAADFRREVIELAHGQKHGQKAA</sequence>
<reference evidence="2" key="2">
    <citation type="submission" date="2020-09" db="EMBL/GenBank/DDBJ databases">
        <authorList>
            <person name="Sun Q."/>
            <person name="Zhou Y."/>
        </authorList>
    </citation>
    <scope>NUCLEOTIDE SEQUENCE</scope>
    <source>
        <strain evidence="2">CGMCC 4.7299</strain>
    </source>
</reference>
<name>A0A8J3C7X8_9ACTN</name>
<dbReference type="RefSeq" id="WP_189082757.1">
    <property type="nucleotide sequence ID" value="NZ_BMMX01000058.1"/>
</dbReference>
<dbReference type="AlphaFoldDB" id="A0A8J3C7X8"/>
<evidence type="ECO:0000313" key="2">
    <source>
        <dbReference type="EMBL" id="GGL17860.1"/>
    </source>
</evidence>
<protein>
    <recommendedName>
        <fullName evidence="1">DUF6879 domain-containing protein</fullName>
    </recommendedName>
</protein>
<accession>A0A8J3C7X8</accession>
<organism evidence="2 3">
    <name type="scientific">Mangrovihabitans endophyticus</name>
    <dbReference type="NCBI Taxonomy" id="1751298"/>
    <lineage>
        <taxon>Bacteria</taxon>
        <taxon>Bacillati</taxon>
        <taxon>Actinomycetota</taxon>
        <taxon>Actinomycetes</taxon>
        <taxon>Micromonosporales</taxon>
        <taxon>Micromonosporaceae</taxon>
        <taxon>Mangrovihabitans</taxon>
    </lineage>
</organism>
<proteinExistence type="predicted"/>
<reference evidence="2" key="1">
    <citation type="journal article" date="2014" name="Int. J. Syst. Evol. Microbiol.">
        <title>Complete genome sequence of Corynebacterium casei LMG S-19264T (=DSM 44701T), isolated from a smear-ripened cheese.</title>
        <authorList>
            <consortium name="US DOE Joint Genome Institute (JGI-PGF)"/>
            <person name="Walter F."/>
            <person name="Albersmeier A."/>
            <person name="Kalinowski J."/>
            <person name="Ruckert C."/>
        </authorList>
    </citation>
    <scope>NUCLEOTIDE SEQUENCE</scope>
    <source>
        <strain evidence="2">CGMCC 4.7299</strain>
    </source>
</reference>
<comment type="caution">
    <text evidence="2">The sequence shown here is derived from an EMBL/GenBank/DDBJ whole genome shotgun (WGS) entry which is preliminary data.</text>
</comment>
<feature type="domain" description="DUF6879" evidence="1">
    <location>
        <begin position="13"/>
        <end position="178"/>
    </location>
</feature>
<keyword evidence="3" id="KW-1185">Reference proteome</keyword>
<dbReference type="EMBL" id="BMMX01000058">
    <property type="protein sequence ID" value="GGL17860.1"/>
    <property type="molecule type" value="Genomic_DNA"/>
</dbReference>
<evidence type="ECO:0000259" key="1">
    <source>
        <dbReference type="Pfam" id="PF21806"/>
    </source>
</evidence>
<dbReference type="InterPro" id="IPR049244">
    <property type="entry name" value="DUF6879"/>
</dbReference>
<dbReference type="Pfam" id="PF21806">
    <property type="entry name" value="DUF6879"/>
    <property type="match status" value="1"/>
</dbReference>
<gene>
    <name evidence="2" type="ORF">GCM10012284_60630</name>
</gene>
<dbReference type="Proteomes" id="UP000656042">
    <property type="component" value="Unassembled WGS sequence"/>
</dbReference>